<protein>
    <recommendedName>
        <fullName evidence="1">Small ubiquitin-related modifier</fullName>
        <shortName evidence="1">SUMO</shortName>
    </recommendedName>
</protein>
<feature type="domain" description="Ubiquitin-like" evidence="2">
    <location>
        <begin position="24"/>
        <end position="99"/>
    </location>
</feature>
<reference evidence="3" key="2">
    <citation type="submission" date="2020-11" db="EMBL/GenBank/DDBJ databases">
        <authorList>
            <person name="Cecchin M."/>
            <person name="Marcolungo L."/>
            <person name="Rossato M."/>
            <person name="Girolomoni L."/>
            <person name="Cosentino E."/>
            <person name="Cuine S."/>
            <person name="Li-Beisson Y."/>
            <person name="Delledonne M."/>
            <person name="Ballottari M."/>
        </authorList>
    </citation>
    <scope>NUCLEOTIDE SEQUENCE</scope>
    <source>
        <strain evidence="3">211/11P</strain>
        <tissue evidence="3">Whole cell</tissue>
    </source>
</reference>
<name>A0A9D4TXS7_CHLVU</name>
<keyword evidence="1" id="KW-0833">Ubl conjugation pathway</keyword>
<dbReference type="EMBL" id="SIDB01000002">
    <property type="protein sequence ID" value="KAI3436522.1"/>
    <property type="molecule type" value="Genomic_DNA"/>
</dbReference>
<evidence type="ECO:0000313" key="4">
    <source>
        <dbReference type="Proteomes" id="UP001055712"/>
    </source>
</evidence>
<sequence length="108" mass="11368">MEDTGENKVAEGAVKEEGAKAEAISIKVKDQSGGEVVFRVKGHTKFEKIISAFCQKKSVDPAQVRFVFDGNRINAQSTPDDEGMVEGDTIDAFLEQIGGGGSSSAAAC</sequence>
<dbReference type="Proteomes" id="UP001055712">
    <property type="component" value="Unassembled WGS sequence"/>
</dbReference>
<comment type="subcellular location">
    <subcellularLocation>
        <location evidence="1">Nucleus</location>
    </subcellularLocation>
</comment>
<dbReference type="PANTHER" id="PTHR10562">
    <property type="entry name" value="SMALL UBIQUITIN-RELATED MODIFIER"/>
    <property type="match status" value="1"/>
</dbReference>
<dbReference type="GO" id="GO:0005634">
    <property type="term" value="C:nucleus"/>
    <property type="evidence" value="ECO:0007669"/>
    <property type="project" value="UniProtKB-SubCell"/>
</dbReference>
<gene>
    <name evidence="3" type="ORF">D9Q98_005939</name>
</gene>
<comment type="similarity">
    <text evidence="1">Belongs to the ubiquitin family. SUMO subfamily.</text>
</comment>
<keyword evidence="4" id="KW-1185">Reference proteome</keyword>
<reference evidence="3" key="1">
    <citation type="journal article" date="2019" name="Plant J.">
        <title>Chlorella vulgaris genome assembly and annotation reveals the molecular basis for metabolic acclimation to high light conditions.</title>
        <authorList>
            <person name="Cecchin M."/>
            <person name="Marcolungo L."/>
            <person name="Rossato M."/>
            <person name="Girolomoni L."/>
            <person name="Cosentino E."/>
            <person name="Cuine S."/>
            <person name="Li-Beisson Y."/>
            <person name="Delledonne M."/>
            <person name="Ballottari M."/>
        </authorList>
    </citation>
    <scope>NUCLEOTIDE SEQUENCE</scope>
    <source>
        <strain evidence="3">211/11P</strain>
    </source>
</reference>
<dbReference type="AlphaFoldDB" id="A0A9D4TXS7"/>
<comment type="caution">
    <text evidence="3">The sequence shown here is derived from an EMBL/GenBank/DDBJ whole genome shotgun (WGS) entry which is preliminary data.</text>
</comment>
<evidence type="ECO:0000259" key="2">
    <source>
        <dbReference type="PROSITE" id="PS50053"/>
    </source>
</evidence>
<dbReference type="InterPro" id="IPR022617">
    <property type="entry name" value="Rad60/SUMO-like_dom"/>
</dbReference>
<dbReference type="InterPro" id="IPR000626">
    <property type="entry name" value="Ubiquitin-like_dom"/>
</dbReference>
<keyword evidence="1" id="KW-0539">Nucleus</keyword>
<accession>A0A9D4TXS7</accession>
<proteinExistence type="inferred from homology"/>
<dbReference type="Gene3D" id="3.10.20.90">
    <property type="entry name" value="Phosphatidylinositol 3-kinase Catalytic Subunit, Chain A, domain 1"/>
    <property type="match status" value="1"/>
</dbReference>
<dbReference type="Pfam" id="PF11976">
    <property type="entry name" value="Rad60-SLD"/>
    <property type="match status" value="1"/>
</dbReference>
<dbReference type="InterPro" id="IPR029071">
    <property type="entry name" value="Ubiquitin-like_domsf"/>
</dbReference>
<dbReference type="SMART" id="SM00213">
    <property type="entry name" value="UBQ"/>
    <property type="match status" value="1"/>
</dbReference>
<organism evidence="3 4">
    <name type="scientific">Chlorella vulgaris</name>
    <name type="common">Green alga</name>
    <dbReference type="NCBI Taxonomy" id="3077"/>
    <lineage>
        <taxon>Eukaryota</taxon>
        <taxon>Viridiplantae</taxon>
        <taxon>Chlorophyta</taxon>
        <taxon>core chlorophytes</taxon>
        <taxon>Trebouxiophyceae</taxon>
        <taxon>Chlorellales</taxon>
        <taxon>Chlorellaceae</taxon>
        <taxon>Chlorella clade</taxon>
        <taxon>Chlorella</taxon>
    </lineage>
</organism>
<dbReference type="OrthoDB" id="442921at2759"/>
<evidence type="ECO:0000256" key="1">
    <source>
        <dbReference type="RuleBase" id="RU361190"/>
    </source>
</evidence>
<dbReference type="PROSITE" id="PS50053">
    <property type="entry name" value="UBIQUITIN_2"/>
    <property type="match status" value="1"/>
</dbReference>
<evidence type="ECO:0000313" key="3">
    <source>
        <dbReference type="EMBL" id="KAI3436522.1"/>
    </source>
</evidence>
<dbReference type="SUPFAM" id="SSF54236">
    <property type="entry name" value="Ubiquitin-like"/>
    <property type="match status" value="1"/>
</dbReference>